<dbReference type="PANTHER" id="PTHR46355:SF1">
    <property type="entry name" value="STING ER EXIT PROTEIN"/>
    <property type="match status" value="1"/>
</dbReference>
<feature type="domain" description="STEEP1" evidence="2">
    <location>
        <begin position="24"/>
        <end position="142"/>
    </location>
</feature>
<dbReference type="GO" id="GO:0090158">
    <property type="term" value="P:endoplasmic reticulum membrane organization"/>
    <property type="evidence" value="ECO:0007669"/>
    <property type="project" value="TreeGrafter"/>
</dbReference>
<dbReference type="InterPro" id="IPR029704">
    <property type="entry name" value="STEEP-like"/>
</dbReference>
<dbReference type="GO" id="GO:0005737">
    <property type="term" value="C:cytoplasm"/>
    <property type="evidence" value="ECO:0007669"/>
    <property type="project" value="GOC"/>
</dbReference>
<dbReference type="AlphaFoldDB" id="A0A8H3AWK4"/>
<reference evidence="3" key="1">
    <citation type="submission" date="2021-01" db="EMBL/GenBank/DDBJ databases">
        <authorList>
            <person name="Kaushik A."/>
        </authorList>
    </citation>
    <scope>NUCLEOTIDE SEQUENCE</scope>
    <source>
        <strain evidence="3">Type strain: AG8-Rh-89/</strain>
    </source>
</reference>
<dbReference type="Proteomes" id="UP000663850">
    <property type="component" value="Unassembled WGS sequence"/>
</dbReference>
<name>A0A8H3AWK4_9AGAM</name>
<dbReference type="PANTHER" id="PTHR46355">
    <property type="entry name" value="UPF0428 PROTEIN CXORF56"/>
    <property type="match status" value="1"/>
</dbReference>
<evidence type="ECO:0000259" key="2">
    <source>
        <dbReference type="Pfam" id="PF25809"/>
    </source>
</evidence>
<evidence type="ECO:0000256" key="1">
    <source>
        <dbReference type="ARBA" id="ARBA00024205"/>
    </source>
</evidence>
<dbReference type="EMBL" id="CAJMWZ010001791">
    <property type="protein sequence ID" value="CAE6442218.1"/>
    <property type="molecule type" value="Genomic_DNA"/>
</dbReference>
<evidence type="ECO:0000313" key="4">
    <source>
        <dbReference type="Proteomes" id="UP000663850"/>
    </source>
</evidence>
<dbReference type="InterPro" id="IPR057965">
    <property type="entry name" value="STEEP1_dom"/>
</dbReference>
<sequence length="167" mass="18226">MPKIVSRSAISSSIDVRVAPPTDSATASLRVYYCLCGEFILVIDKALTSLPRRKTDGAIIVRSQDAPNAKARVFKLNVNLASQPVMIERKCEQGYLHERQYRFNCTRCDLLIGYQSTPGPIKSGPFVYVLWGAVSQVQGQYPPEAFEGEQEALAAVAATGDKGKDTA</sequence>
<gene>
    <name evidence="3" type="ORF">RDB_LOCUS31170</name>
</gene>
<comment type="caution">
    <text evidence="3">The sequence shown here is derived from an EMBL/GenBank/DDBJ whole genome shotgun (WGS) entry which is preliminary data.</text>
</comment>
<proteinExistence type="inferred from homology"/>
<organism evidence="3 4">
    <name type="scientific">Rhizoctonia solani</name>
    <dbReference type="NCBI Taxonomy" id="456999"/>
    <lineage>
        <taxon>Eukaryota</taxon>
        <taxon>Fungi</taxon>
        <taxon>Dikarya</taxon>
        <taxon>Basidiomycota</taxon>
        <taxon>Agaricomycotina</taxon>
        <taxon>Agaricomycetes</taxon>
        <taxon>Cantharellales</taxon>
        <taxon>Ceratobasidiaceae</taxon>
        <taxon>Rhizoctonia</taxon>
    </lineage>
</organism>
<comment type="similarity">
    <text evidence="1">Belongs to the STEEP1 family.</text>
</comment>
<evidence type="ECO:0000313" key="3">
    <source>
        <dbReference type="EMBL" id="CAE6442218.1"/>
    </source>
</evidence>
<accession>A0A8H3AWK4</accession>
<protein>
    <recommendedName>
        <fullName evidence="2">STEEP1 domain-containing protein</fullName>
    </recommendedName>
</protein>
<dbReference type="Pfam" id="PF25809">
    <property type="entry name" value="STEEP1"/>
    <property type="match status" value="1"/>
</dbReference>
<dbReference type="GO" id="GO:0006888">
    <property type="term" value="P:endoplasmic reticulum to Golgi vesicle-mediated transport"/>
    <property type="evidence" value="ECO:0007669"/>
    <property type="project" value="TreeGrafter"/>
</dbReference>